<dbReference type="Proteomes" id="UP000596381">
    <property type="component" value="Segment"/>
</dbReference>
<evidence type="ECO:0000313" key="2">
    <source>
        <dbReference type="Proteomes" id="UP000596381"/>
    </source>
</evidence>
<proteinExistence type="predicted"/>
<gene>
    <name evidence="1" type="ORF">vBKpMFBKp24_203</name>
</gene>
<organism evidence="1 2">
    <name type="scientific">Klebsiella phage vB_KpM_FBKp24</name>
    <dbReference type="NCBI Taxonomy" id="2801834"/>
    <lineage>
        <taxon>Viruses</taxon>
        <taxon>Duplodnaviria</taxon>
        <taxon>Heunggongvirae</taxon>
        <taxon>Uroviricota</taxon>
        <taxon>Caudoviricetes</taxon>
        <taxon>Chimalliviridae</taxon>
        <taxon>Maaswegvirus</taxon>
        <taxon>Maaswegvirus Kp24</taxon>
    </lineage>
</organism>
<keyword evidence="2" id="KW-1185">Reference proteome</keyword>
<accession>A0A7U0GBK9</accession>
<name>A0A7U0GBK9_9CAUD</name>
<reference evidence="1 2" key="1">
    <citation type="submission" date="2020-12" db="EMBL/GenBank/DDBJ databases">
        <title>Genomic characterization of four novel bacteriophages infecting Klebsiella pneumoniae.</title>
        <authorList>
            <person name="Estrada Bonilla B."/>
            <person name="Costa A.R."/>
            <person name="van Rossum T."/>
            <person name="Hagedoorn S."/>
            <person name="Wallinga H."/>
            <person name="Xiao M."/>
            <person name="Song W."/>
            <person name="Haas P.-J."/>
            <person name="Nobrega F.L."/>
            <person name="Brouns S.J.J."/>
        </authorList>
    </citation>
    <scope>NUCLEOTIDE SEQUENCE [LARGE SCALE GENOMIC DNA]</scope>
</reference>
<protein>
    <submittedName>
        <fullName evidence="1">Uncharacterized protein</fullName>
    </submittedName>
</protein>
<evidence type="ECO:0000313" key="1">
    <source>
        <dbReference type="EMBL" id="QQV92166.1"/>
    </source>
</evidence>
<sequence>MFTDIKKMQFKIIRENHHHFVGILETGKDIFFKADSKEGFNIFFLSFPRMEMEEMCRREITAIHVDKVLVHYNRYNDADELVAAGYVIVPYPTFTPIQVENYNFRILDLKSEAEVAIPGIVEKATIRVTGEINTENTNMCAKVTAESNEKVEISAVGFSLFVETGIYVKNTETQVN</sequence>
<dbReference type="EMBL" id="MW394391">
    <property type="protein sequence ID" value="QQV92166.1"/>
    <property type="molecule type" value="Genomic_DNA"/>
</dbReference>